<feature type="chain" id="PRO_5018613651" description="Lipoprotein" evidence="1">
    <location>
        <begin position="19"/>
        <end position="255"/>
    </location>
</feature>
<sequence length="255" mass="28718">MKKVSFLLLAVFAMINIACNKTEVSEYKSSTDSFEEDLSSYISEQKSIMHGVKTRSSSAVLSRADIATIAVKMDSVTMKFYNKYPKLINELPKVSEEQLEILKENTDSLASFVQKNYSAEIVNLVKEDLGSDCFARLKPTAVPMISDVRHNRFVQANVEINREFKVLVTENADLTYKPLFQESNKRTDCYNRYKNKVDNCYSTMVRSLILASLGSSFTGPVAGGVLSLSILYIVSDYNQCLYNAAEFYNLCNGQK</sequence>
<gene>
    <name evidence="2" type="ORF">DW060_05085</name>
</gene>
<dbReference type="AlphaFoldDB" id="A0A3R6I2H3"/>
<evidence type="ECO:0000313" key="2">
    <source>
        <dbReference type="EMBL" id="RHK51269.1"/>
    </source>
</evidence>
<dbReference type="EMBL" id="QRNO01000018">
    <property type="protein sequence ID" value="RHK51269.1"/>
    <property type="molecule type" value="Genomic_DNA"/>
</dbReference>
<dbReference type="RefSeq" id="WP_118355027.1">
    <property type="nucleotide sequence ID" value="NZ_JAIHXR010000008.1"/>
</dbReference>
<proteinExistence type="predicted"/>
<accession>A0A3R6I2H3</accession>
<protein>
    <recommendedName>
        <fullName evidence="4">Lipoprotein</fullName>
    </recommendedName>
</protein>
<keyword evidence="3" id="KW-1185">Reference proteome</keyword>
<name>A0A3R6I2H3_9BACT</name>
<evidence type="ECO:0000256" key="1">
    <source>
        <dbReference type="SAM" id="SignalP"/>
    </source>
</evidence>
<keyword evidence="1" id="KW-0732">Signal</keyword>
<organism evidence="2 3">
    <name type="scientific">Leyella stercorea</name>
    <dbReference type="NCBI Taxonomy" id="363265"/>
    <lineage>
        <taxon>Bacteria</taxon>
        <taxon>Pseudomonadati</taxon>
        <taxon>Bacteroidota</taxon>
        <taxon>Bacteroidia</taxon>
        <taxon>Bacteroidales</taxon>
        <taxon>Prevotellaceae</taxon>
        <taxon>Leyella</taxon>
    </lineage>
</organism>
<evidence type="ECO:0008006" key="4">
    <source>
        <dbReference type="Google" id="ProtNLM"/>
    </source>
</evidence>
<comment type="caution">
    <text evidence="2">The sequence shown here is derived from an EMBL/GenBank/DDBJ whole genome shotgun (WGS) entry which is preliminary data.</text>
</comment>
<reference evidence="2 3" key="1">
    <citation type="submission" date="2018-08" db="EMBL/GenBank/DDBJ databases">
        <title>A genome reference for cultivated species of the human gut microbiota.</title>
        <authorList>
            <person name="Zou Y."/>
            <person name="Xue W."/>
            <person name="Luo G."/>
        </authorList>
    </citation>
    <scope>NUCLEOTIDE SEQUENCE [LARGE SCALE GENOMIC DNA]</scope>
    <source>
        <strain evidence="2 3">AF42-9</strain>
    </source>
</reference>
<dbReference type="Proteomes" id="UP000286598">
    <property type="component" value="Unassembled WGS sequence"/>
</dbReference>
<feature type="signal peptide" evidence="1">
    <location>
        <begin position="1"/>
        <end position="18"/>
    </location>
</feature>
<evidence type="ECO:0000313" key="3">
    <source>
        <dbReference type="Proteomes" id="UP000286598"/>
    </source>
</evidence>